<evidence type="ECO:0000256" key="1">
    <source>
        <dbReference type="SAM" id="MobiDB-lite"/>
    </source>
</evidence>
<comment type="caution">
    <text evidence="2">The sequence shown here is derived from an EMBL/GenBank/DDBJ whole genome shotgun (WGS) entry which is preliminary data.</text>
</comment>
<organism evidence="2 3">
    <name type="scientific">Lagenidium giganteum</name>
    <dbReference type="NCBI Taxonomy" id="4803"/>
    <lineage>
        <taxon>Eukaryota</taxon>
        <taxon>Sar</taxon>
        <taxon>Stramenopiles</taxon>
        <taxon>Oomycota</taxon>
        <taxon>Peronosporomycetes</taxon>
        <taxon>Pythiales</taxon>
        <taxon>Pythiaceae</taxon>
    </lineage>
</organism>
<keyword evidence="3" id="KW-1185">Reference proteome</keyword>
<dbReference type="PANTHER" id="PTHR22538:SF1">
    <property type="entry name" value="VWFD DOMAIN-CONTAINING PROTEIN"/>
    <property type="match status" value="1"/>
</dbReference>
<dbReference type="InterPro" id="IPR029058">
    <property type="entry name" value="AB_hydrolase_fold"/>
</dbReference>
<feature type="compositionally biased region" description="Basic and acidic residues" evidence="1">
    <location>
        <begin position="155"/>
        <end position="167"/>
    </location>
</feature>
<accession>A0AAV2Z4R1</accession>
<name>A0AAV2Z4R1_9STRA</name>
<evidence type="ECO:0000313" key="3">
    <source>
        <dbReference type="Proteomes" id="UP001146120"/>
    </source>
</evidence>
<feature type="region of interest" description="Disordered" evidence="1">
    <location>
        <begin position="146"/>
        <end position="170"/>
    </location>
</feature>
<dbReference type="AlphaFoldDB" id="A0AAV2Z4R1"/>
<dbReference type="Gene3D" id="3.40.50.1820">
    <property type="entry name" value="alpha/beta hydrolase"/>
    <property type="match status" value="1"/>
</dbReference>
<dbReference type="EMBL" id="DAKRPA010000038">
    <property type="protein sequence ID" value="DBA01943.1"/>
    <property type="molecule type" value="Genomic_DNA"/>
</dbReference>
<evidence type="ECO:0000313" key="2">
    <source>
        <dbReference type="EMBL" id="DBA01943.1"/>
    </source>
</evidence>
<reference evidence="2" key="1">
    <citation type="submission" date="2022-11" db="EMBL/GenBank/DDBJ databases">
        <authorList>
            <person name="Morgan W.R."/>
            <person name="Tartar A."/>
        </authorList>
    </citation>
    <scope>NUCLEOTIDE SEQUENCE</scope>
    <source>
        <strain evidence="2">ARSEF 373</strain>
    </source>
</reference>
<gene>
    <name evidence="2" type="ORF">N0F65_006676</name>
</gene>
<reference evidence="2" key="2">
    <citation type="journal article" date="2023" name="Microbiol Resour">
        <title>Decontamination and Annotation of the Draft Genome Sequence of the Oomycete Lagenidium giganteum ARSEF 373.</title>
        <authorList>
            <person name="Morgan W.R."/>
            <person name="Tartar A."/>
        </authorList>
    </citation>
    <scope>NUCLEOTIDE SEQUENCE</scope>
    <source>
        <strain evidence="2">ARSEF 373</strain>
    </source>
</reference>
<protein>
    <submittedName>
        <fullName evidence="2">Uncharacterized protein</fullName>
    </submittedName>
</protein>
<proteinExistence type="predicted"/>
<dbReference type="Proteomes" id="UP001146120">
    <property type="component" value="Unassembled WGS sequence"/>
</dbReference>
<sequence length="510" mass="55868">MQSGTQQHHVMLLHDRAYSFVTAGKYGERLLWHGCLQGGEVPPLHRLRTIDQTAKLNQHGDILVRFAGEHYRVTEMVDPPPLVQSAFDGAKRASLTLKVASEDVVLTLTATKERIQPEPEFLQQGDQVRSCPVLFSDDGAHEPREWASAASVSTRLERRSGQDKQGCETKVGQDIPLPLRPWYAAGHRRFCASNNNTNASSDGVCIDGKKVCLLVHGLGVPQDVGVVDDFPSYWGATTRSKLLGACCSDVKFTHMNSVDTAWQDERFARQLCDAAVAVAANRTFNLSSEKTKASRIHKPKKPQLLQNIVVVTHSAGAMHVASTIMQGYCQLDKLTTKWIAIEGPMSGTNTANEVLKACNESTSDRRYAVQAAVSQFNLCPPKTSTLSFVLARTNASNPSLDAQYEQAMRAFRSNVNASLCGTSPFGIPSTSSAKFVVLADMSHHNSSLNDGVVVFSSCRGGLEPGMYLPTYQHGNRFYEAKINHDDGRLINGDGVWGDARKPVKWLLSQV</sequence>
<dbReference type="PANTHER" id="PTHR22538">
    <property type="entry name" value="CILIA- AND FLAGELLA-ASSOCIATED PROTEIN 74"/>
    <property type="match status" value="1"/>
</dbReference>